<protein>
    <recommendedName>
        <fullName evidence="3">Thylakoid lumenal protein TL20.3, chloroplastic</fullName>
    </recommendedName>
</protein>
<keyword evidence="2" id="KW-1185">Reference proteome</keyword>
<dbReference type="InterPro" id="IPR001646">
    <property type="entry name" value="5peptide_repeat"/>
</dbReference>
<dbReference type="AlphaFoldDB" id="A0AAV2DQ58"/>
<dbReference type="Proteomes" id="UP001497516">
    <property type="component" value="Chromosome 3"/>
</dbReference>
<dbReference type="PANTHER" id="PTHR47121:SF2">
    <property type="entry name" value="THYLAKOID LUMENAL PROTEIN TL20.3, CHLOROPLASTIC"/>
    <property type="match status" value="1"/>
</dbReference>
<reference evidence="1 2" key="1">
    <citation type="submission" date="2024-04" db="EMBL/GenBank/DDBJ databases">
        <authorList>
            <person name="Fracassetti M."/>
        </authorList>
    </citation>
    <scope>NUCLEOTIDE SEQUENCE [LARGE SCALE GENOMIC DNA]</scope>
</reference>
<evidence type="ECO:0000313" key="1">
    <source>
        <dbReference type="EMBL" id="CAL1375673.1"/>
    </source>
</evidence>
<dbReference type="EMBL" id="OZ034816">
    <property type="protein sequence ID" value="CAL1375673.1"/>
    <property type="molecule type" value="Genomic_DNA"/>
</dbReference>
<organism evidence="1 2">
    <name type="scientific">Linum trigynum</name>
    <dbReference type="NCBI Taxonomy" id="586398"/>
    <lineage>
        <taxon>Eukaryota</taxon>
        <taxon>Viridiplantae</taxon>
        <taxon>Streptophyta</taxon>
        <taxon>Embryophyta</taxon>
        <taxon>Tracheophyta</taxon>
        <taxon>Spermatophyta</taxon>
        <taxon>Magnoliopsida</taxon>
        <taxon>eudicotyledons</taxon>
        <taxon>Gunneridae</taxon>
        <taxon>Pentapetalae</taxon>
        <taxon>rosids</taxon>
        <taxon>fabids</taxon>
        <taxon>Malpighiales</taxon>
        <taxon>Linaceae</taxon>
        <taxon>Linum</taxon>
    </lineage>
</organism>
<dbReference type="PANTHER" id="PTHR47121">
    <property type="entry name" value="THYLAKOID LUMENAL PROTEIN TL20.3, CHLOROPLASTIC"/>
    <property type="match status" value="1"/>
</dbReference>
<sequence length="283" mass="30598">MAFTSICPLPMKSTISISHTKFPHHRQRSLPKSPLKFQLSATARRDEVEEEQFHNCSMHNGRPQNWKALVSATLAAAVISFGSSGFQVPNAVAELNKYEANTRGEFGIGSAAQFGSADLRKAVHVNENFRRANFTSADMRESDFSGSTFNGAYMEKAVAYKANFTGADLSDTLMDRMVLNEANLTNAVLVRTVLTRSDLGGAIIEGADFSDAVLDLTQKQALCKYASGKNPATGVDTRLSLGCGNKRRNAYGSPSSPLLSAPPQKILDRDGFCDESSGLCDSK</sequence>
<name>A0AAV2DQ58_9ROSI</name>
<accession>A0AAV2DQ58</accession>
<evidence type="ECO:0000313" key="2">
    <source>
        <dbReference type="Proteomes" id="UP001497516"/>
    </source>
</evidence>
<proteinExistence type="predicted"/>
<dbReference type="Pfam" id="PF00805">
    <property type="entry name" value="Pentapeptide"/>
    <property type="match status" value="2"/>
</dbReference>
<dbReference type="Gene3D" id="2.160.20.80">
    <property type="entry name" value="E3 ubiquitin-protein ligase SopA"/>
    <property type="match status" value="1"/>
</dbReference>
<dbReference type="InterPro" id="IPR053285">
    <property type="entry name" value="Thylakoid_lumenal_pentapeptide"/>
</dbReference>
<dbReference type="SUPFAM" id="SSF141571">
    <property type="entry name" value="Pentapeptide repeat-like"/>
    <property type="match status" value="1"/>
</dbReference>
<gene>
    <name evidence="1" type="ORF">LTRI10_LOCUS17457</name>
</gene>
<evidence type="ECO:0008006" key="3">
    <source>
        <dbReference type="Google" id="ProtNLM"/>
    </source>
</evidence>